<sequence>MSMAIAAPLDEPYLDGVHNVIKLCLTRPDYKFSLNSLPMPGATTTVQELLFLTGGIGNKLLKGKHFGPNKPSITSLSRTDPAHAATVVRSRHSPNLFLTQEMLDSEVVVTRSLWVSMHSWAEDTAPDPINENRITTAILRPLFLVWLKIWTDASMDPATESLEWNTRSLNPSEGGGDVDVLVTRILKDTGSAVEVAAIEAKTPLSCGHNDILNFGKTGDLKDDALSRQQVYEGKKHSLDQVAHVWCTDGIPGHFFPVAYRDDTNRFVVFPDVSDVKNEWPETRDKFENHMKASSIAAAWAFMVVVTADEGLKQRWAKVCQKQVDQAMQWSTTAGEQLASPNRLIATLTGCWAAVSALIYQAVFSLLVTLIPLERFESLKLPNGDRIMVESTTNLRRFPFNLTLPLPDAFHKSNTAQTFVLSWPKVVVKVYDDVEHYAHEIAFYERWSSALGSAIPTLHAKGRRTDDSKPFLIISNEGERITELTEEDRAIVQRSVLDVIHKEGWHHHDLAARNVLRKPSGGLCLVDFGMASKCERQGCDGVWE</sequence>
<dbReference type="AlphaFoldDB" id="A0A4Y7SR35"/>
<keyword evidence="2" id="KW-1185">Reference proteome</keyword>
<name>A0A4Y7SR35_COPMI</name>
<evidence type="ECO:0000313" key="1">
    <source>
        <dbReference type="EMBL" id="TEB24323.1"/>
    </source>
</evidence>
<dbReference type="EMBL" id="QPFP01000068">
    <property type="protein sequence ID" value="TEB24323.1"/>
    <property type="molecule type" value="Genomic_DNA"/>
</dbReference>
<dbReference type="SUPFAM" id="SSF56112">
    <property type="entry name" value="Protein kinase-like (PK-like)"/>
    <property type="match status" value="1"/>
</dbReference>
<protein>
    <recommendedName>
        <fullName evidence="3">Protein kinase domain-containing protein</fullName>
    </recommendedName>
</protein>
<accession>A0A4Y7SR35</accession>
<proteinExistence type="predicted"/>
<dbReference type="STRING" id="71717.A0A4Y7SR35"/>
<evidence type="ECO:0008006" key="3">
    <source>
        <dbReference type="Google" id="ProtNLM"/>
    </source>
</evidence>
<evidence type="ECO:0000313" key="2">
    <source>
        <dbReference type="Proteomes" id="UP000298030"/>
    </source>
</evidence>
<dbReference type="Proteomes" id="UP000298030">
    <property type="component" value="Unassembled WGS sequence"/>
</dbReference>
<reference evidence="1 2" key="1">
    <citation type="journal article" date="2019" name="Nat. Ecol. Evol.">
        <title>Megaphylogeny resolves global patterns of mushroom evolution.</title>
        <authorList>
            <person name="Varga T."/>
            <person name="Krizsan K."/>
            <person name="Foldi C."/>
            <person name="Dima B."/>
            <person name="Sanchez-Garcia M."/>
            <person name="Sanchez-Ramirez S."/>
            <person name="Szollosi G.J."/>
            <person name="Szarkandi J.G."/>
            <person name="Papp V."/>
            <person name="Albert L."/>
            <person name="Andreopoulos W."/>
            <person name="Angelini C."/>
            <person name="Antonin V."/>
            <person name="Barry K.W."/>
            <person name="Bougher N.L."/>
            <person name="Buchanan P."/>
            <person name="Buyck B."/>
            <person name="Bense V."/>
            <person name="Catcheside P."/>
            <person name="Chovatia M."/>
            <person name="Cooper J."/>
            <person name="Damon W."/>
            <person name="Desjardin D."/>
            <person name="Finy P."/>
            <person name="Geml J."/>
            <person name="Haridas S."/>
            <person name="Hughes K."/>
            <person name="Justo A."/>
            <person name="Karasinski D."/>
            <person name="Kautmanova I."/>
            <person name="Kiss B."/>
            <person name="Kocsube S."/>
            <person name="Kotiranta H."/>
            <person name="LaButti K.M."/>
            <person name="Lechner B.E."/>
            <person name="Liimatainen K."/>
            <person name="Lipzen A."/>
            <person name="Lukacs Z."/>
            <person name="Mihaltcheva S."/>
            <person name="Morgado L.N."/>
            <person name="Niskanen T."/>
            <person name="Noordeloos M.E."/>
            <person name="Ohm R.A."/>
            <person name="Ortiz-Santana B."/>
            <person name="Ovrebo C."/>
            <person name="Racz N."/>
            <person name="Riley R."/>
            <person name="Savchenko A."/>
            <person name="Shiryaev A."/>
            <person name="Soop K."/>
            <person name="Spirin V."/>
            <person name="Szebenyi C."/>
            <person name="Tomsovsky M."/>
            <person name="Tulloss R.E."/>
            <person name="Uehling J."/>
            <person name="Grigoriev I.V."/>
            <person name="Vagvolgyi C."/>
            <person name="Papp T."/>
            <person name="Martin F.M."/>
            <person name="Miettinen O."/>
            <person name="Hibbett D.S."/>
            <person name="Nagy L.G."/>
        </authorList>
    </citation>
    <scope>NUCLEOTIDE SEQUENCE [LARGE SCALE GENOMIC DNA]</scope>
    <source>
        <strain evidence="1 2">FP101781</strain>
    </source>
</reference>
<dbReference type="OrthoDB" id="3110206at2759"/>
<dbReference type="InterPro" id="IPR011009">
    <property type="entry name" value="Kinase-like_dom_sf"/>
</dbReference>
<organism evidence="1 2">
    <name type="scientific">Coprinellus micaceus</name>
    <name type="common">Glistening ink-cap mushroom</name>
    <name type="synonym">Coprinus micaceus</name>
    <dbReference type="NCBI Taxonomy" id="71717"/>
    <lineage>
        <taxon>Eukaryota</taxon>
        <taxon>Fungi</taxon>
        <taxon>Dikarya</taxon>
        <taxon>Basidiomycota</taxon>
        <taxon>Agaricomycotina</taxon>
        <taxon>Agaricomycetes</taxon>
        <taxon>Agaricomycetidae</taxon>
        <taxon>Agaricales</taxon>
        <taxon>Agaricineae</taxon>
        <taxon>Psathyrellaceae</taxon>
        <taxon>Coprinellus</taxon>
    </lineage>
</organism>
<comment type="caution">
    <text evidence="1">The sequence shown here is derived from an EMBL/GenBank/DDBJ whole genome shotgun (WGS) entry which is preliminary data.</text>
</comment>
<dbReference type="Gene3D" id="1.10.510.10">
    <property type="entry name" value="Transferase(Phosphotransferase) domain 1"/>
    <property type="match status" value="1"/>
</dbReference>
<gene>
    <name evidence="1" type="ORF">FA13DRAFT_1818028</name>
</gene>